<accession>A0A5B0VQV3</accession>
<dbReference type="EMBL" id="VNIP01000014">
    <property type="protein sequence ID" value="KAA1176996.1"/>
    <property type="molecule type" value="Genomic_DNA"/>
</dbReference>
<gene>
    <name evidence="1" type="ORF">FP026_25890</name>
</gene>
<dbReference type="Proteomes" id="UP000323608">
    <property type="component" value="Unassembled WGS sequence"/>
</dbReference>
<dbReference type="AlphaFoldDB" id="A0A5B0VQV3"/>
<proteinExistence type="predicted"/>
<dbReference type="OrthoDB" id="8410646at2"/>
<sequence length="79" mass="8308">MSDWTNVYVQPEIGGDYLLEGGTGSGGLSEFACSVFSPNALPTKGAKYLISAVPDGGIDPMDWVAVCKFAGTVSRFDEN</sequence>
<name>A0A5B0VQV3_RHITR</name>
<organism evidence="1 2">
    <name type="scientific">Rhizobium tropici</name>
    <dbReference type="NCBI Taxonomy" id="398"/>
    <lineage>
        <taxon>Bacteria</taxon>
        <taxon>Pseudomonadati</taxon>
        <taxon>Pseudomonadota</taxon>
        <taxon>Alphaproteobacteria</taxon>
        <taxon>Hyphomicrobiales</taxon>
        <taxon>Rhizobiaceae</taxon>
        <taxon>Rhizobium/Agrobacterium group</taxon>
        <taxon>Rhizobium</taxon>
    </lineage>
</organism>
<evidence type="ECO:0000313" key="1">
    <source>
        <dbReference type="EMBL" id="KAA1176996.1"/>
    </source>
</evidence>
<evidence type="ECO:0000313" key="2">
    <source>
        <dbReference type="Proteomes" id="UP000323608"/>
    </source>
</evidence>
<comment type="caution">
    <text evidence="1">The sequence shown here is derived from an EMBL/GenBank/DDBJ whole genome shotgun (WGS) entry which is preliminary data.</text>
</comment>
<reference evidence="1 2" key="1">
    <citation type="submission" date="2019-07" db="EMBL/GenBank/DDBJ databases">
        <title>The Draft Genome Sequence of Rhizobium tropici SARCC-755 Associated with Superior Nodulation on Pigeonpea (Cajanus cajan (L.) Millsp.).</title>
        <authorList>
            <person name="Bopape F.L."/>
            <person name="Hassen A.I."/>
            <person name="Swanevelder Z.H."/>
            <person name="Gwata E.T."/>
        </authorList>
    </citation>
    <scope>NUCLEOTIDE SEQUENCE [LARGE SCALE GENOMIC DNA]</scope>
    <source>
        <strain evidence="1 2">SARCC-755</strain>
    </source>
</reference>
<protein>
    <submittedName>
        <fullName evidence="1">Uncharacterized protein</fullName>
    </submittedName>
</protein>